<sequence length="151" mass="16851">SFNPLSSPCHQPQSFLFSSSHRLQPQSFLFSSPPRSSPPGTATVSAPSSSLLSLEKSVSLIYNHLNKPQWDPTERNKTVGLLCESSFRYELPCIACAGLRQRLLFATKESSFSILAKDFPEYKNKCIVYLPKNPFPKDFVSNISLPPHCCL</sequence>
<dbReference type="EMBL" id="JAKUCV010003374">
    <property type="protein sequence ID" value="KAJ4839225.1"/>
    <property type="molecule type" value="Genomic_DNA"/>
</dbReference>
<reference evidence="1" key="1">
    <citation type="submission" date="2022-02" db="EMBL/GenBank/DDBJ databases">
        <authorList>
            <person name="Henning P.M."/>
            <person name="McCubbin A.G."/>
            <person name="Shore J.S."/>
        </authorList>
    </citation>
    <scope>NUCLEOTIDE SEQUENCE</scope>
    <source>
        <strain evidence="1">F60SS</strain>
        <tissue evidence="1">Leaves</tissue>
    </source>
</reference>
<organism evidence="1 2">
    <name type="scientific">Turnera subulata</name>
    <dbReference type="NCBI Taxonomy" id="218843"/>
    <lineage>
        <taxon>Eukaryota</taxon>
        <taxon>Viridiplantae</taxon>
        <taxon>Streptophyta</taxon>
        <taxon>Embryophyta</taxon>
        <taxon>Tracheophyta</taxon>
        <taxon>Spermatophyta</taxon>
        <taxon>Magnoliopsida</taxon>
        <taxon>eudicotyledons</taxon>
        <taxon>Gunneridae</taxon>
        <taxon>Pentapetalae</taxon>
        <taxon>rosids</taxon>
        <taxon>fabids</taxon>
        <taxon>Malpighiales</taxon>
        <taxon>Passifloraceae</taxon>
        <taxon>Turnera</taxon>
    </lineage>
</organism>
<gene>
    <name evidence="1" type="ORF">Tsubulata_007755</name>
</gene>
<evidence type="ECO:0000313" key="1">
    <source>
        <dbReference type="EMBL" id="KAJ4839225.1"/>
    </source>
</evidence>
<dbReference type="AlphaFoldDB" id="A0A9Q0FYW6"/>
<accession>A0A9Q0FYW6</accession>
<proteinExistence type="predicted"/>
<protein>
    <submittedName>
        <fullName evidence="1">Uncharacterized protein</fullName>
    </submittedName>
</protein>
<feature type="non-terminal residue" evidence="1">
    <location>
        <position position="151"/>
    </location>
</feature>
<comment type="caution">
    <text evidence="1">The sequence shown here is derived from an EMBL/GenBank/DDBJ whole genome shotgun (WGS) entry which is preliminary data.</text>
</comment>
<keyword evidence="2" id="KW-1185">Reference proteome</keyword>
<reference evidence="1" key="2">
    <citation type="journal article" date="2023" name="Plants (Basel)">
        <title>Annotation of the Turnera subulata (Passifloraceae) Draft Genome Reveals the S-Locus Evolved after the Divergence of Turneroideae from Passifloroideae in a Stepwise Manner.</title>
        <authorList>
            <person name="Henning P.M."/>
            <person name="Roalson E.H."/>
            <person name="Mir W."/>
            <person name="McCubbin A.G."/>
            <person name="Shore J.S."/>
        </authorList>
    </citation>
    <scope>NUCLEOTIDE SEQUENCE</scope>
    <source>
        <strain evidence="1">F60SS</strain>
    </source>
</reference>
<name>A0A9Q0FYW6_9ROSI</name>
<evidence type="ECO:0000313" key="2">
    <source>
        <dbReference type="Proteomes" id="UP001141552"/>
    </source>
</evidence>
<feature type="non-terminal residue" evidence="1">
    <location>
        <position position="1"/>
    </location>
</feature>
<dbReference type="Proteomes" id="UP001141552">
    <property type="component" value="Unassembled WGS sequence"/>
</dbReference>